<dbReference type="PROSITE" id="PS00061">
    <property type="entry name" value="ADH_SHORT"/>
    <property type="match status" value="1"/>
</dbReference>
<keyword evidence="3" id="KW-1185">Reference proteome</keyword>
<evidence type="ECO:0000256" key="1">
    <source>
        <dbReference type="ARBA" id="ARBA00006484"/>
    </source>
</evidence>
<dbReference type="PRINTS" id="PR00081">
    <property type="entry name" value="GDHRDH"/>
</dbReference>
<reference evidence="2 3" key="1">
    <citation type="submission" date="2021-01" db="EMBL/GenBank/DDBJ databases">
        <title>Whole genome shotgun sequence of Actinoplanes humidus NBRC 14915.</title>
        <authorList>
            <person name="Komaki H."/>
            <person name="Tamura T."/>
        </authorList>
    </citation>
    <scope>NUCLEOTIDE SEQUENCE [LARGE SCALE GENOMIC DNA]</scope>
    <source>
        <strain evidence="2 3">NBRC 14915</strain>
    </source>
</reference>
<dbReference type="Gene3D" id="3.40.50.720">
    <property type="entry name" value="NAD(P)-binding Rossmann-like Domain"/>
    <property type="match status" value="1"/>
</dbReference>
<gene>
    <name evidence="2" type="ORF">Ahu01nite_017550</name>
</gene>
<organism evidence="2 3">
    <name type="scientific">Winogradskya humida</name>
    <dbReference type="NCBI Taxonomy" id="113566"/>
    <lineage>
        <taxon>Bacteria</taxon>
        <taxon>Bacillati</taxon>
        <taxon>Actinomycetota</taxon>
        <taxon>Actinomycetes</taxon>
        <taxon>Micromonosporales</taxon>
        <taxon>Micromonosporaceae</taxon>
        <taxon>Winogradskya</taxon>
    </lineage>
</organism>
<dbReference type="PANTHER" id="PTHR42879:SF2">
    <property type="entry name" value="3-OXOACYL-[ACYL-CARRIER-PROTEIN] REDUCTASE FABG"/>
    <property type="match status" value="1"/>
</dbReference>
<dbReference type="PRINTS" id="PR00080">
    <property type="entry name" value="SDRFAMILY"/>
</dbReference>
<dbReference type="Proteomes" id="UP000603200">
    <property type="component" value="Unassembled WGS sequence"/>
</dbReference>
<dbReference type="RefSeq" id="WP_203835911.1">
    <property type="nucleotide sequence ID" value="NZ_BAAATV010000003.1"/>
</dbReference>
<evidence type="ECO:0000313" key="3">
    <source>
        <dbReference type="Proteomes" id="UP000603200"/>
    </source>
</evidence>
<dbReference type="CDD" id="cd05233">
    <property type="entry name" value="SDR_c"/>
    <property type="match status" value="1"/>
</dbReference>
<name>A0ABQ3ZJI3_9ACTN</name>
<dbReference type="Pfam" id="PF13561">
    <property type="entry name" value="adh_short_C2"/>
    <property type="match status" value="1"/>
</dbReference>
<dbReference type="InterPro" id="IPR050259">
    <property type="entry name" value="SDR"/>
</dbReference>
<dbReference type="InterPro" id="IPR020904">
    <property type="entry name" value="Sc_DH/Rdtase_CS"/>
</dbReference>
<accession>A0ABQ3ZJI3</accession>
<dbReference type="InterPro" id="IPR036291">
    <property type="entry name" value="NAD(P)-bd_dom_sf"/>
</dbReference>
<dbReference type="EMBL" id="BOMN01000022">
    <property type="protein sequence ID" value="GIE18653.1"/>
    <property type="molecule type" value="Genomic_DNA"/>
</dbReference>
<proteinExistence type="inferred from homology"/>
<dbReference type="InterPro" id="IPR002347">
    <property type="entry name" value="SDR_fam"/>
</dbReference>
<evidence type="ECO:0000313" key="2">
    <source>
        <dbReference type="EMBL" id="GIE18653.1"/>
    </source>
</evidence>
<dbReference type="PANTHER" id="PTHR42879">
    <property type="entry name" value="3-OXOACYL-(ACYL-CARRIER-PROTEIN) REDUCTASE"/>
    <property type="match status" value="1"/>
</dbReference>
<sequence length="241" mass="24209">MTELTGRTALVTGATSGIGKATATALAALGATVIVHGRDPQRGAQTVKEIEATGGRARFVTADLRDPAAITRLARDAGEVDILVNNAGSSWFGPTADLDVDTYDRLFEGNVRSAYLLTAALAPAMAARGAGSIVNLDSMAGTVGLSGGAAYSATKASMAALTRAWAAEFSPSGVRVNAVAPGPVYSGGADTAVIDSLATTTLLGRGAQPEEIADVIAFLCTPRAAYITGATIPVDGGRTAV</sequence>
<protein>
    <submittedName>
        <fullName evidence="2">3-oxoacyl-ACP reductase</fullName>
    </submittedName>
</protein>
<dbReference type="SUPFAM" id="SSF51735">
    <property type="entry name" value="NAD(P)-binding Rossmann-fold domains"/>
    <property type="match status" value="1"/>
</dbReference>
<comment type="similarity">
    <text evidence="1">Belongs to the short-chain dehydrogenases/reductases (SDR) family.</text>
</comment>
<comment type="caution">
    <text evidence="2">The sequence shown here is derived from an EMBL/GenBank/DDBJ whole genome shotgun (WGS) entry which is preliminary data.</text>
</comment>